<dbReference type="Proteomes" id="UP000659124">
    <property type="component" value="Unassembled WGS sequence"/>
</dbReference>
<dbReference type="InterPro" id="IPR016181">
    <property type="entry name" value="Acyl_CoA_acyltransferase"/>
</dbReference>
<dbReference type="SUPFAM" id="SSF55729">
    <property type="entry name" value="Acyl-CoA N-acyltransferases (Nat)"/>
    <property type="match status" value="1"/>
</dbReference>
<evidence type="ECO:0000313" key="5">
    <source>
        <dbReference type="EMBL" id="MBC9929791.1"/>
    </source>
</evidence>
<sequence>MQLNIRTERLLLRDFLESDQPALHRLYMLPETIRYNPSGYPKNEDATRQLVHGWAKQVTAPRREDYTAAIIHQQDNTFLGIISLDLGPEKYRKGEVWYKLLPSCWGKGFATEALKGIMSFGFRQLQLHRIESGCSIHNTGSWKVMEKAGMTREGVKRRVLPLEDGWHDAYVYGILENEYQ</sequence>
<reference evidence="5 6" key="1">
    <citation type="submission" date="2020-09" db="EMBL/GenBank/DDBJ databases">
        <title>Genome sequences of type strains of Chitinophaga qingshengii and Chitinophaga varians.</title>
        <authorList>
            <person name="Kittiwongwattana C."/>
        </authorList>
    </citation>
    <scope>NUCLEOTIDE SEQUENCE [LARGE SCALE GENOMIC DNA]</scope>
    <source>
        <strain evidence="5 6">JCM 30026</strain>
    </source>
</reference>
<feature type="domain" description="N-acetyltransferase" evidence="4">
    <location>
        <begin position="10"/>
        <end position="177"/>
    </location>
</feature>
<dbReference type="Gene3D" id="3.40.630.30">
    <property type="match status" value="1"/>
</dbReference>
<evidence type="ECO:0000313" key="6">
    <source>
        <dbReference type="Proteomes" id="UP000659124"/>
    </source>
</evidence>
<dbReference type="PANTHER" id="PTHR43792:SF8">
    <property type="entry name" value="[RIBOSOMAL PROTEIN US5]-ALANINE N-ACETYLTRANSFERASE"/>
    <property type="match status" value="1"/>
</dbReference>
<protein>
    <submittedName>
        <fullName evidence="5">GNAT family N-acetyltransferase</fullName>
    </submittedName>
</protein>
<dbReference type="PANTHER" id="PTHR43792">
    <property type="entry name" value="GNAT FAMILY, PUTATIVE (AFU_ORTHOLOGUE AFUA_3G00765)-RELATED-RELATED"/>
    <property type="match status" value="1"/>
</dbReference>
<dbReference type="EMBL" id="JACVFC010000001">
    <property type="protein sequence ID" value="MBC9929791.1"/>
    <property type="molecule type" value="Genomic_DNA"/>
</dbReference>
<accession>A0ABR7TH13</accession>
<proteinExistence type="inferred from homology"/>
<comment type="similarity">
    <text evidence="3">Belongs to the acetyltransferase family. RimJ subfamily.</text>
</comment>
<dbReference type="Pfam" id="PF13302">
    <property type="entry name" value="Acetyltransf_3"/>
    <property type="match status" value="1"/>
</dbReference>
<evidence type="ECO:0000256" key="2">
    <source>
        <dbReference type="ARBA" id="ARBA00023315"/>
    </source>
</evidence>
<name>A0ABR7TH13_9BACT</name>
<evidence type="ECO:0000259" key="4">
    <source>
        <dbReference type="PROSITE" id="PS51186"/>
    </source>
</evidence>
<keyword evidence="2" id="KW-0012">Acyltransferase</keyword>
<keyword evidence="1" id="KW-0808">Transferase</keyword>
<keyword evidence="6" id="KW-1185">Reference proteome</keyword>
<dbReference type="RefSeq" id="WP_188086888.1">
    <property type="nucleotide sequence ID" value="NZ_JACVFC010000001.1"/>
</dbReference>
<dbReference type="InterPro" id="IPR000182">
    <property type="entry name" value="GNAT_dom"/>
</dbReference>
<dbReference type="InterPro" id="IPR051531">
    <property type="entry name" value="N-acetyltransferase"/>
</dbReference>
<evidence type="ECO:0000256" key="3">
    <source>
        <dbReference type="ARBA" id="ARBA00038502"/>
    </source>
</evidence>
<evidence type="ECO:0000256" key="1">
    <source>
        <dbReference type="ARBA" id="ARBA00022679"/>
    </source>
</evidence>
<dbReference type="PROSITE" id="PS51186">
    <property type="entry name" value="GNAT"/>
    <property type="match status" value="1"/>
</dbReference>
<comment type="caution">
    <text evidence="5">The sequence shown here is derived from an EMBL/GenBank/DDBJ whole genome shotgun (WGS) entry which is preliminary data.</text>
</comment>
<organism evidence="5 6">
    <name type="scientific">Chitinophaga qingshengii</name>
    <dbReference type="NCBI Taxonomy" id="1569794"/>
    <lineage>
        <taxon>Bacteria</taxon>
        <taxon>Pseudomonadati</taxon>
        <taxon>Bacteroidota</taxon>
        <taxon>Chitinophagia</taxon>
        <taxon>Chitinophagales</taxon>
        <taxon>Chitinophagaceae</taxon>
        <taxon>Chitinophaga</taxon>
    </lineage>
</organism>
<gene>
    <name evidence="5" type="ORF">ICL07_05345</name>
</gene>